<dbReference type="FunFam" id="3.40.50.300:FF:001447">
    <property type="entry name" value="Ras-related protein Rab-1B"/>
    <property type="match status" value="1"/>
</dbReference>
<dbReference type="NCBIfam" id="TIGR00231">
    <property type="entry name" value="small_GTP"/>
    <property type="match status" value="1"/>
</dbReference>
<evidence type="ECO:0000256" key="2">
    <source>
        <dbReference type="ARBA" id="ARBA00004972"/>
    </source>
</evidence>
<dbReference type="GO" id="GO:0003924">
    <property type="term" value="F:GTPase activity"/>
    <property type="evidence" value="ECO:0007669"/>
    <property type="project" value="InterPro"/>
</dbReference>
<comment type="caution">
    <text evidence="17">The sequence shown here is derived from an EMBL/GenBank/DDBJ whole genome shotgun (WGS) entry which is preliminary data.</text>
</comment>
<evidence type="ECO:0000256" key="7">
    <source>
        <dbReference type="ARBA" id="ARBA00023004"/>
    </source>
</evidence>
<dbReference type="SUPFAM" id="SSF48264">
    <property type="entry name" value="Cytochrome P450"/>
    <property type="match status" value="1"/>
</dbReference>
<dbReference type="AlphaFoldDB" id="A0A9Q1R7R3"/>
<sequence>MGLPLVGETFGFFAPHKSFSIGNFLQEHHSRYGKVFKSYLFGSPTIVSCDLELNTFVLQNEDRLFQSSYPKSVRDILGKHSLMLVTGDLHKKFRSIEISLINEFKRKPDFLGYVDRVCVSLVKSWRGNQLVIFSKEAKQFSFNLMLMNLLDMEPGEPQGLQLLQDFLTFMKGFISIPINLPWTPYAKAVKARTRISSTLKQVLKDRENKKDVEEVGPAKGDPFDEILLKGHLSDAEKVSILLDLLLAGYETTSGLLSLLVYFLAQSPRALQKLKDEHRALRRMKKKGEPLNWEDYKKMEFTIMVINETVRCGNLVKFVHREAIKDVEFKGYHIPAGWKILPILSAVHLDPSLHENPSEFNPWRWTDKATSKKVIPFGGGLRICPGSELAKLEAAFFLHHLVLNYSPPHRKMSYDYLFKYIIIGDTGVGKSCLLLQFTDKRPIKLQIWDTAGQESFRSITRSYYRGAAGALLVYDITRRETFNHLASWLEDARQHANPNMTIMLVGNKSDLSHRRAVSKERAFEEAFIKTAGKILQKIQEGVFDVSNESSGIKVGYGRTQGPAGPRDGAVAQRGGCCG</sequence>
<evidence type="ECO:0000256" key="10">
    <source>
        <dbReference type="ARBA" id="ARBA00052777"/>
    </source>
</evidence>
<dbReference type="InterPro" id="IPR005225">
    <property type="entry name" value="Small_GTP-bd"/>
</dbReference>
<keyword evidence="8" id="KW-0472">Membrane</keyword>
<keyword evidence="15" id="KW-0503">Monooxygenase</keyword>
<dbReference type="Pfam" id="PF00067">
    <property type="entry name" value="p450"/>
    <property type="match status" value="1"/>
</dbReference>
<dbReference type="SUPFAM" id="SSF52540">
    <property type="entry name" value="P-loop containing nucleoside triphosphate hydrolases"/>
    <property type="match status" value="1"/>
</dbReference>
<dbReference type="PANTHER" id="PTHR24286:SF159">
    <property type="entry name" value="CYTOCHROME P450, FAMILY 724, SUBFAMILY A, POLYPEPTIDE 1"/>
    <property type="match status" value="1"/>
</dbReference>
<evidence type="ECO:0000256" key="12">
    <source>
        <dbReference type="ARBA" id="ARBA00067336"/>
    </source>
</evidence>
<dbReference type="GO" id="GO:0016020">
    <property type="term" value="C:membrane"/>
    <property type="evidence" value="ECO:0007669"/>
    <property type="project" value="UniProtKB-SubCell"/>
</dbReference>
<dbReference type="InterPro" id="IPR017972">
    <property type="entry name" value="Cyt_P450_CS"/>
</dbReference>
<keyword evidence="6 15" id="KW-0560">Oxidoreductase</keyword>
<keyword evidence="14 15" id="KW-0349">Heme</keyword>
<dbReference type="PROSITE" id="PS00086">
    <property type="entry name" value="CYTOCHROME_P450"/>
    <property type="match status" value="1"/>
</dbReference>
<dbReference type="GO" id="GO:0005525">
    <property type="term" value="F:GTP binding"/>
    <property type="evidence" value="ECO:0007669"/>
    <property type="project" value="InterPro"/>
</dbReference>
<dbReference type="OrthoDB" id="3945418at2759"/>
<accession>A0A9Q1R7R3</accession>
<name>A0A9Q1R7R3_9SOLA</name>
<dbReference type="Gene3D" id="1.10.630.10">
    <property type="entry name" value="Cytochrome P450"/>
    <property type="match status" value="1"/>
</dbReference>
<comment type="cofactor">
    <cofactor evidence="14">
        <name>heme</name>
        <dbReference type="ChEBI" id="CHEBI:30413"/>
    </cofactor>
</comment>
<keyword evidence="7 14" id="KW-0408">Iron</keyword>
<evidence type="ECO:0000313" key="18">
    <source>
        <dbReference type="Proteomes" id="UP001152561"/>
    </source>
</evidence>
<evidence type="ECO:0000256" key="15">
    <source>
        <dbReference type="RuleBase" id="RU000461"/>
    </source>
</evidence>
<comment type="catalytic activity">
    <reaction evidence="10">
        <text>campesterol + reduced [NADPH--hemoprotein reductase] + O2 = (22S)-22-hydroxycampesterol + oxidized [NADPH--hemoprotein reductase] + H2O + H(+)</text>
        <dbReference type="Rhea" id="RHEA:69835"/>
        <dbReference type="Rhea" id="RHEA-COMP:11964"/>
        <dbReference type="Rhea" id="RHEA-COMP:11965"/>
        <dbReference type="ChEBI" id="CHEBI:15377"/>
        <dbReference type="ChEBI" id="CHEBI:15378"/>
        <dbReference type="ChEBI" id="CHEBI:15379"/>
        <dbReference type="ChEBI" id="CHEBI:28623"/>
        <dbReference type="ChEBI" id="CHEBI:57618"/>
        <dbReference type="ChEBI" id="CHEBI:58210"/>
        <dbReference type="ChEBI" id="CHEBI:72331"/>
    </reaction>
    <physiologicalReaction direction="left-to-right" evidence="10">
        <dbReference type="Rhea" id="RHEA:69836"/>
    </physiologicalReaction>
</comment>
<dbReference type="GO" id="GO:0004497">
    <property type="term" value="F:monooxygenase activity"/>
    <property type="evidence" value="ECO:0007669"/>
    <property type="project" value="UniProtKB-KW"/>
</dbReference>
<evidence type="ECO:0000313" key="17">
    <source>
        <dbReference type="EMBL" id="KAJ8546389.1"/>
    </source>
</evidence>
<comment type="pathway">
    <text evidence="11">Steroid biosynthesis.</text>
</comment>
<keyword evidence="4 14" id="KW-0479">Metal-binding</keyword>
<feature type="binding site" description="axial binding residue" evidence="14">
    <location>
        <position position="383"/>
    </location>
    <ligand>
        <name>heme</name>
        <dbReference type="ChEBI" id="CHEBI:30413"/>
    </ligand>
    <ligandPart>
        <name>Fe</name>
        <dbReference type="ChEBI" id="CHEBI:18248"/>
    </ligandPart>
</feature>
<dbReference type="GO" id="GO:0016132">
    <property type="term" value="P:brassinosteroid biosynthetic process"/>
    <property type="evidence" value="ECO:0007669"/>
    <property type="project" value="TreeGrafter"/>
</dbReference>
<dbReference type="CDD" id="cd11043">
    <property type="entry name" value="CYP90-like"/>
    <property type="match status" value="1"/>
</dbReference>
<evidence type="ECO:0000256" key="11">
    <source>
        <dbReference type="ARBA" id="ARBA00060577"/>
    </source>
</evidence>
<proteinExistence type="inferred from homology"/>
<reference evidence="18" key="1">
    <citation type="journal article" date="2023" name="Proc. Natl. Acad. Sci. U.S.A.">
        <title>Genomic and structural basis for evolution of tropane alkaloid biosynthesis.</title>
        <authorList>
            <person name="Wanga Y.-J."/>
            <person name="Taina T."/>
            <person name="Yua J.-Y."/>
            <person name="Lia J."/>
            <person name="Xua B."/>
            <person name="Chenc J."/>
            <person name="D'Auriad J.C."/>
            <person name="Huanga J.-P."/>
            <person name="Huanga S.-X."/>
        </authorList>
    </citation>
    <scope>NUCLEOTIDE SEQUENCE [LARGE SCALE GENOMIC DNA]</scope>
    <source>
        <strain evidence="18">cv. KIB-2019</strain>
    </source>
</reference>
<keyword evidence="18" id="KW-1185">Reference proteome</keyword>
<evidence type="ECO:0000256" key="16">
    <source>
        <dbReference type="SAM" id="MobiDB-lite"/>
    </source>
</evidence>
<dbReference type="PANTHER" id="PTHR24286">
    <property type="entry name" value="CYTOCHROME P450 26"/>
    <property type="match status" value="1"/>
</dbReference>
<evidence type="ECO:0000256" key="6">
    <source>
        <dbReference type="ARBA" id="ARBA00023002"/>
    </source>
</evidence>
<dbReference type="PROSITE" id="PS51421">
    <property type="entry name" value="RAS"/>
    <property type="match status" value="1"/>
</dbReference>
<evidence type="ECO:0000256" key="5">
    <source>
        <dbReference type="ARBA" id="ARBA00022989"/>
    </source>
</evidence>
<keyword evidence="5" id="KW-1133">Transmembrane helix</keyword>
<evidence type="ECO:0000256" key="13">
    <source>
        <dbReference type="ARBA" id="ARBA00077474"/>
    </source>
</evidence>
<dbReference type="SMART" id="SM00174">
    <property type="entry name" value="RHO"/>
    <property type="match status" value="1"/>
</dbReference>
<evidence type="ECO:0000256" key="14">
    <source>
        <dbReference type="PIRSR" id="PIRSR602401-1"/>
    </source>
</evidence>
<feature type="region of interest" description="Disordered" evidence="16">
    <location>
        <begin position="555"/>
        <end position="577"/>
    </location>
</feature>
<organism evidence="17 18">
    <name type="scientific">Anisodus acutangulus</name>
    <dbReference type="NCBI Taxonomy" id="402998"/>
    <lineage>
        <taxon>Eukaryota</taxon>
        <taxon>Viridiplantae</taxon>
        <taxon>Streptophyta</taxon>
        <taxon>Embryophyta</taxon>
        <taxon>Tracheophyta</taxon>
        <taxon>Spermatophyta</taxon>
        <taxon>Magnoliopsida</taxon>
        <taxon>eudicotyledons</taxon>
        <taxon>Gunneridae</taxon>
        <taxon>Pentapetalae</taxon>
        <taxon>asterids</taxon>
        <taxon>lamiids</taxon>
        <taxon>Solanales</taxon>
        <taxon>Solanaceae</taxon>
        <taxon>Solanoideae</taxon>
        <taxon>Hyoscyameae</taxon>
        <taxon>Anisodus</taxon>
    </lineage>
</organism>
<keyword evidence="3" id="KW-0812">Transmembrane</keyword>
<comment type="subcellular location">
    <subcellularLocation>
        <location evidence="1">Membrane</location>
        <topology evidence="1">Single-pass membrane protein</topology>
    </subcellularLocation>
</comment>
<dbReference type="EMBL" id="JAJAGQ010000013">
    <property type="protein sequence ID" value="KAJ8546389.1"/>
    <property type="molecule type" value="Genomic_DNA"/>
</dbReference>
<dbReference type="SMART" id="SM00173">
    <property type="entry name" value="RAS"/>
    <property type="match status" value="1"/>
</dbReference>
<evidence type="ECO:0000256" key="9">
    <source>
        <dbReference type="ARBA" id="ARBA00037910"/>
    </source>
</evidence>
<comment type="pathway">
    <text evidence="2">Hormone biosynthesis.</text>
</comment>
<dbReference type="GO" id="GO:0005506">
    <property type="term" value="F:iron ion binding"/>
    <property type="evidence" value="ECO:0007669"/>
    <property type="project" value="InterPro"/>
</dbReference>
<dbReference type="PROSITE" id="PS51419">
    <property type="entry name" value="RAB"/>
    <property type="match status" value="1"/>
</dbReference>
<dbReference type="PRINTS" id="PR00385">
    <property type="entry name" value="P450"/>
</dbReference>
<evidence type="ECO:0000256" key="4">
    <source>
        <dbReference type="ARBA" id="ARBA00022723"/>
    </source>
</evidence>
<dbReference type="FunFam" id="1.10.630.10:FF:000057">
    <property type="entry name" value="Cytochrome P450 724B1"/>
    <property type="match status" value="1"/>
</dbReference>
<dbReference type="Gene3D" id="3.40.50.300">
    <property type="entry name" value="P-loop containing nucleotide triphosphate hydrolases"/>
    <property type="match status" value="1"/>
</dbReference>
<dbReference type="Proteomes" id="UP001152561">
    <property type="component" value="Unassembled WGS sequence"/>
</dbReference>
<dbReference type="InterPro" id="IPR002401">
    <property type="entry name" value="Cyt_P450_E_grp-I"/>
</dbReference>
<dbReference type="InterPro" id="IPR036396">
    <property type="entry name" value="Cyt_P450_sf"/>
</dbReference>
<gene>
    <name evidence="17" type="ORF">K7X08_018972</name>
</gene>
<evidence type="ECO:0000256" key="8">
    <source>
        <dbReference type="ARBA" id="ARBA00023136"/>
    </source>
</evidence>
<evidence type="ECO:0000256" key="3">
    <source>
        <dbReference type="ARBA" id="ARBA00022692"/>
    </source>
</evidence>
<dbReference type="SMART" id="SM00175">
    <property type="entry name" value="RAB"/>
    <property type="match status" value="1"/>
</dbReference>
<dbReference type="InterPro" id="IPR027417">
    <property type="entry name" value="P-loop_NTPase"/>
</dbReference>
<dbReference type="InterPro" id="IPR001128">
    <property type="entry name" value="Cyt_P450"/>
</dbReference>
<protein>
    <recommendedName>
        <fullName evidence="12">Cytochrome P450 724B1</fullName>
    </recommendedName>
    <alternativeName>
        <fullName evidence="13">(22S)-22-hydroxycampesterol synthase</fullName>
    </alternativeName>
</protein>
<comment type="pathway">
    <text evidence="9">Plant hormone biosynthesis; brassinosteroid biosynthesis.</text>
</comment>
<dbReference type="GO" id="GO:0010268">
    <property type="term" value="P:brassinosteroid homeostasis"/>
    <property type="evidence" value="ECO:0007669"/>
    <property type="project" value="TreeGrafter"/>
</dbReference>
<dbReference type="PRINTS" id="PR00463">
    <property type="entry name" value="EP450I"/>
</dbReference>
<dbReference type="GO" id="GO:0016705">
    <property type="term" value="F:oxidoreductase activity, acting on paired donors, with incorporation or reduction of molecular oxygen"/>
    <property type="evidence" value="ECO:0007669"/>
    <property type="project" value="InterPro"/>
</dbReference>
<dbReference type="GO" id="GO:0016125">
    <property type="term" value="P:sterol metabolic process"/>
    <property type="evidence" value="ECO:0007669"/>
    <property type="project" value="TreeGrafter"/>
</dbReference>
<dbReference type="GO" id="GO:0020037">
    <property type="term" value="F:heme binding"/>
    <property type="evidence" value="ECO:0007669"/>
    <property type="project" value="InterPro"/>
</dbReference>
<dbReference type="InterPro" id="IPR001806">
    <property type="entry name" value="Small_GTPase"/>
</dbReference>
<dbReference type="Pfam" id="PF00071">
    <property type="entry name" value="Ras"/>
    <property type="match status" value="1"/>
</dbReference>
<evidence type="ECO:0000256" key="1">
    <source>
        <dbReference type="ARBA" id="ARBA00004167"/>
    </source>
</evidence>
<comment type="similarity">
    <text evidence="15">Belongs to the cytochrome P450 family.</text>
</comment>